<gene>
    <name evidence="1" type="ORF">Nocox_27895</name>
</gene>
<name>A0ABX8U8D0_9ACTN</name>
<keyword evidence="2" id="KW-1185">Reference proteome</keyword>
<accession>A0ABX8U8D0</accession>
<protein>
    <recommendedName>
        <fullName evidence="3">Chaplin domain-containing protein</fullName>
    </recommendedName>
</protein>
<evidence type="ECO:0008006" key="3">
    <source>
        <dbReference type="Google" id="ProtNLM"/>
    </source>
</evidence>
<evidence type="ECO:0000313" key="1">
    <source>
        <dbReference type="EMBL" id="QYC43171.1"/>
    </source>
</evidence>
<organism evidence="1 2">
    <name type="scientific">Nonomuraea coxensis DSM 45129</name>
    <dbReference type="NCBI Taxonomy" id="1122611"/>
    <lineage>
        <taxon>Bacteria</taxon>
        <taxon>Bacillati</taxon>
        <taxon>Actinomycetota</taxon>
        <taxon>Actinomycetes</taxon>
        <taxon>Streptosporangiales</taxon>
        <taxon>Streptosporangiaceae</taxon>
        <taxon>Nonomuraea</taxon>
    </lineage>
</organism>
<sequence length="95" mass="9170">MGGQAPGTGLIGGSRAGLVRGLLGGAGALVQLWPGAAQAGTGRPGPPPLVGDVTVFNDEIVEPVSVPVSTCGGVSLFAQAPSGCKDTSRVSDDDA</sequence>
<proteinExistence type="predicted"/>
<evidence type="ECO:0000313" key="2">
    <source>
        <dbReference type="Proteomes" id="UP000824681"/>
    </source>
</evidence>
<dbReference type="Proteomes" id="UP000824681">
    <property type="component" value="Chromosome"/>
</dbReference>
<reference evidence="1 2" key="1">
    <citation type="journal article" date="2021" name="ACS Chem. Biol.">
        <title>Genomic-Led Discovery of a Novel Glycopeptide Antibiotic by Nonomuraea coxensis DSM 45129.</title>
        <authorList>
            <person name="Yushchuk O."/>
            <person name="Vior N.M."/>
            <person name="Andreo-Vidal A."/>
            <person name="Berini F."/>
            <person name="Ruckert C."/>
            <person name="Busche T."/>
            <person name="Binda E."/>
            <person name="Kalinowski J."/>
            <person name="Truman A.W."/>
            <person name="Marinelli F."/>
        </authorList>
    </citation>
    <scope>NUCLEOTIDE SEQUENCE [LARGE SCALE GENOMIC DNA]</scope>
    <source>
        <strain evidence="1 2">DSM 45129</strain>
    </source>
</reference>
<dbReference type="EMBL" id="CP068985">
    <property type="protein sequence ID" value="QYC43171.1"/>
    <property type="molecule type" value="Genomic_DNA"/>
</dbReference>